<evidence type="ECO:0000256" key="1">
    <source>
        <dbReference type="ARBA" id="ARBA00002197"/>
    </source>
</evidence>
<gene>
    <name evidence="11" type="ORF">LRLP16767_LR202_01756</name>
</gene>
<dbReference type="EC" id="2.4.2.21" evidence="4 10"/>
<evidence type="ECO:0000256" key="5">
    <source>
        <dbReference type="ARBA" id="ARBA00015486"/>
    </source>
</evidence>
<dbReference type="InterPro" id="IPR017846">
    <property type="entry name" value="Nict_dMeBzImd_PRibTrfase_bact"/>
</dbReference>
<dbReference type="AlphaFoldDB" id="A0A0U5JZD1"/>
<dbReference type="Pfam" id="PF02277">
    <property type="entry name" value="DBI_PRT"/>
    <property type="match status" value="1"/>
</dbReference>
<dbReference type="RefSeq" id="WP_180977152.1">
    <property type="nucleotide sequence ID" value="NZ_LN887650.1"/>
</dbReference>
<dbReference type="CDD" id="cd02439">
    <property type="entry name" value="DMB-PRT_CobT"/>
    <property type="match status" value="1"/>
</dbReference>
<comment type="catalytic activity">
    <reaction evidence="9">
        <text>5,6-dimethylbenzimidazole + nicotinate beta-D-ribonucleotide = alpha-ribazole 5'-phosphate + nicotinate + H(+)</text>
        <dbReference type="Rhea" id="RHEA:11196"/>
        <dbReference type="ChEBI" id="CHEBI:15378"/>
        <dbReference type="ChEBI" id="CHEBI:15890"/>
        <dbReference type="ChEBI" id="CHEBI:32544"/>
        <dbReference type="ChEBI" id="CHEBI:57502"/>
        <dbReference type="ChEBI" id="CHEBI:57918"/>
        <dbReference type="EC" id="2.4.2.21"/>
    </reaction>
</comment>
<evidence type="ECO:0000256" key="3">
    <source>
        <dbReference type="ARBA" id="ARBA00007110"/>
    </source>
</evidence>
<evidence type="ECO:0000256" key="9">
    <source>
        <dbReference type="ARBA" id="ARBA00047340"/>
    </source>
</evidence>
<dbReference type="GO" id="GO:0008939">
    <property type="term" value="F:nicotinate-nucleotide-dimethylbenzimidazole phosphoribosyltransferase activity"/>
    <property type="evidence" value="ECO:0007669"/>
    <property type="project" value="UniProtKB-UniRule"/>
</dbReference>
<dbReference type="NCBIfam" id="NF000996">
    <property type="entry name" value="PRK00105.1"/>
    <property type="match status" value="1"/>
</dbReference>
<dbReference type="GO" id="GO:0009236">
    <property type="term" value="P:cobalamin biosynthetic process"/>
    <property type="evidence" value="ECO:0007669"/>
    <property type="project" value="UniProtKB-UniRule"/>
</dbReference>
<evidence type="ECO:0000256" key="6">
    <source>
        <dbReference type="ARBA" id="ARBA00022573"/>
    </source>
</evidence>
<dbReference type="InterPro" id="IPR023195">
    <property type="entry name" value="Nict_dMeBzImd_PRibTrfase_N"/>
</dbReference>
<comment type="similarity">
    <text evidence="3">Belongs to the CobT family.</text>
</comment>
<dbReference type="UniPathway" id="UPA00061">
    <property type="reaction ID" value="UER00516"/>
</dbReference>
<evidence type="ECO:0000313" key="11">
    <source>
        <dbReference type="EMBL" id="CUR41906.1"/>
    </source>
</evidence>
<evidence type="ECO:0000256" key="2">
    <source>
        <dbReference type="ARBA" id="ARBA00005049"/>
    </source>
</evidence>
<accession>A0A0U5JZD1</accession>
<sequence>MKFDEIKLRSLDKEKMSAMQQKMDNLAKPVKGLGRLEELADHLAGIYRTTDFDLTPRKCLVFAADNGVVHEGVSASPQKITAIQAVNMMKGHTTVAVLAKAFKCDLQVYDIGIKTDLNFPLVKVHKIRHETEDMLHQSAMSIAEARESLQYGFNMGMKAFEEGNQVIATGELGMGNTTAASAIIAALLNKSAAEVVGRGSNISDKRLKHKVDVVNSSLERAGLKEKESPDPITVLSEVGALELGAMAGAMLSAGAMNKPVLLDGFLSYSAALLANSIKPGVVNYMIPTHKSKEQGSRIVLDALGLDPYIDINMCVGEGSGAMMLLPWLDGLKAMLTNMNTLQEMDFNFIP</sequence>
<organism evidence="11 12">
    <name type="scientific">Limosilactobacillus reuteri</name>
    <name type="common">Lactobacillus reuteri</name>
    <dbReference type="NCBI Taxonomy" id="1598"/>
    <lineage>
        <taxon>Bacteria</taxon>
        <taxon>Bacillati</taxon>
        <taxon>Bacillota</taxon>
        <taxon>Bacilli</taxon>
        <taxon>Lactobacillales</taxon>
        <taxon>Lactobacillaceae</taxon>
        <taxon>Limosilactobacillus</taxon>
    </lineage>
</organism>
<proteinExistence type="inferred from homology"/>
<dbReference type="SUPFAM" id="SSF52733">
    <property type="entry name" value="Nicotinate mononucleotide:5,6-dimethylbenzimidazole phosphoribosyltransferase (CobT)"/>
    <property type="match status" value="1"/>
</dbReference>
<comment type="pathway">
    <text evidence="2">Nucleoside biosynthesis; alpha-ribazole biosynthesis; alpha-ribazole from 5,6-dimethylbenzimidazole: step 1/2.</text>
</comment>
<dbReference type="InterPro" id="IPR036087">
    <property type="entry name" value="Nict_dMeBzImd_PRibTrfase_sf"/>
</dbReference>
<dbReference type="InterPro" id="IPR003200">
    <property type="entry name" value="Nict_dMeBzImd_PRibTrfase"/>
</dbReference>
<dbReference type="NCBIfam" id="TIGR03160">
    <property type="entry name" value="cobT_DBIPRT"/>
    <property type="match status" value="1"/>
</dbReference>
<dbReference type="EMBL" id="LN887650">
    <property type="protein sequence ID" value="CUR41906.1"/>
    <property type="molecule type" value="Genomic_DNA"/>
</dbReference>
<evidence type="ECO:0000313" key="12">
    <source>
        <dbReference type="Proteomes" id="UP000235484"/>
    </source>
</evidence>
<dbReference type="Proteomes" id="UP000235484">
    <property type="component" value="Unassembled WGS sequence"/>
</dbReference>
<dbReference type="PANTHER" id="PTHR43463:SF1">
    <property type="entry name" value="NICOTINATE-NUCLEOTIDE--DIMETHYLBENZIMIDAZOLE PHOSPHORIBOSYLTRANSFERASE"/>
    <property type="match status" value="1"/>
</dbReference>
<evidence type="ECO:0000256" key="8">
    <source>
        <dbReference type="ARBA" id="ARBA00022679"/>
    </source>
</evidence>
<keyword evidence="7 11" id="KW-0328">Glycosyltransferase</keyword>
<evidence type="ECO:0000256" key="10">
    <source>
        <dbReference type="NCBIfam" id="TIGR03160"/>
    </source>
</evidence>
<name>A0A0U5JZD1_LIMRT</name>
<dbReference type="FunFam" id="3.40.50.10210:FF:000001">
    <property type="entry name" value="Nicotinate-nucleotide--dimethylbenzimidazole phosphoribosyltransferase"/>
    <property type="match status" value="1"/>
</dbReference>
<evidence type="ECO:0000256" key="7">
    <source>
        <dbReference type="ARBA" id="ARBA00022676"/>
    </source>
</evidence>
<dbReference type="PANTHER" id="PTHR43463">
    <property type="entry name" value="NICOTINATE-NUCLEOTIDE--DIMETHYLBENZIMIDAZOLE PHOSPHORIBOSYLTRANSFERASE"/>
    <property type="match status" value="1"/>
</dbReference>
<keyword evidence="8 11" id="KW-0808">Transferase</keyword>
<reference evidence="12" key="1">
    <citation type="submission" date="2015-10" db="EMBL/GenBank/DDBJ databases">
        <authorList>
            <person name="Crossman L.C."/>
        </authorList>
    </citation>
    <scope>NUCLEOTIDE SEQUENCE [LARGE SCALE GENOMIC DNA]</scope>
    <source>
        <strain evidence="12">20-2</strain>
    </source>
</reference>
<dbReference type="Gene3D" id="1.10.1610.10">
    <property type="match status" value="1"/>
</dbReference>
<evidence type="ECO:0000256" key="4">
    <source>
        <dbReference type="ARBA" id="ARBA00011991"/>
    </source>
</evidence>
<comment type="function">
    <text evidence="1">Catalyzes the synthesis of alpha-ribazole-5'-phosphate from nicotinate mononucleotide (NAMN) and 5,6-dimethylbenzimidazole (DMB).</text>
</comment>
<protein>
    <recommendedName>
        <fullName evidence="5 10">Nicotinate-nucleotide--dimethylbenzimidazole phosphoribosyltransferase</fullName>
        <ecNumber evidence="4 10">2.4.2.21</ecNumber>
    </recommendedName>
</protein>
<dbReference type="Gene3D" id="3.40.50.10210">
    <property type="match status" value="1"/>
</dbReference>
<keyword evidence="6" id="KW-0169">Cobalamin biosynthesis</keyword>